<dbReference type="AlphaFoldDB" id="A0A2W4W0L9"/>
<dbReference type="GO" id="GO:0016020">
    <property type="term" value="C:membrane"/>
    <property type="evidence" value="ECO:0007669"/>
    <property type="project" value="InterPro"/>
</dbReference>
<dbReference type="GO" id="GO:0016780">
    <property type="term" value="F:phosphotransferase activity, for other substituted phosphate groups"/>
    <property type="evidence" value="ECO:0007669"/>
    <property type="project" value="InterPro"/>
</dbReference>
<dbReference type="InterPro" id="IPR000462">
    <property type="entry name" value="CDP-OH_P_trans"/>
</dbReference>
<gene>
    <name evidence="2" type="ORF">DCF19_15685</name>
</gene>
<organism evidence="2 3">
    <name type="scientific">Pseudanabaena frigida</name>
    <dbReference type="NCBI Taxonomy" id="945775"/>
    <lineage>
        <taxon>Bacteria</taxon>
        <taxon>Bacillati</taxon>
        <taxon>Cyanobacteriota</taxon>
        <taxon>Cyanophyceae</taxon>
        <taxon>Pseudanabaenales</taxon>
        <taxon>Pseudanabaenaceae</taxon>
        <taxon>Pseudanabaena</taxon>
    </lineage>
</organism>
<dbReference type="InterPro" id="IPR043130">
    <property type="entry name" value="CDP-OH_PTrfase_TM_dom"/>
</dbReference>
<feature type="transmembrane region" description="Helical" evidence="1">
    <location>
        <begin position="160"/>
        <end position="176"/>
    </location>
</feature>
<sequence>MISVYQCKSTFQNLLRPLVKQLAIWQISPNQVTVSAILLSGLTGLALAQSTQFANPWLPTTQQVLCFMPIALLVRMALNAIDGMLSREHQKTTKLGCILNELGDVLSDSFLYLPFALIAGVSAPSIVGIAILAIASEMVGVLGYEIDHKRHYEGPMGKSDRALVFGVIGLILGFGIETNQWLTFLLVGVIFLQIWTITNRIQGMLQEVEAWE</sequence>
<comment type="caution">
    <text evidence="2">The sequence shown here is derived from an EMBL/GenBank/DDBJ whole genome shotgun (WGS) entry which is preliminary data.</text>
</comment>
<accession>A0A2W4W0L9</accession>
<evidence type="ECO:0000256" key="1">
    <source>
        <dbReference type="SAM" id="Phobius"/>
    </source>
</evidence>
<feature type="transmembrane region" description="Helical" evidence="1">
    <location>
        <begin position="111"/>
        <end position="139"/>
    </location>
</feature>
<protein>
    <recommendedName>
        <fullName evidence="4">CDP-alcohol phosphatidyltransferase</fullName>
    </recommendedName>
</protein>
<reference evidence="2 3" key="2">
    <citation type="submission" date="2018-06" db="EMBL/GenBank/DDBJ databases">
        <title>Metagenomic assembly of (sub)arctic Cyanobacteria and their associated microbiome from non-axenic cultures.</title>
        <authorList>
            <person name="Baurain D."/>
        </authorList>
    </citation>
    <scope>NUCLEOTIDE SEQUENCE [LARGE SCALE GENOMIC DNA]</scope>
    <source>
        <strain evidence="2">ULC066bin1</strain>
    </source>
</reference>
<keyword evidence="1" id="KW-0472">Membrane</keyword>
<evidence type="ECO:0000313" key="3">
    <source>
        <dbReference type="Proteomes" id="UP000249467"/>
    </source>
</evidence>
<dbReference type="Pfam" id="PF01066">
    <property type="entry name" value="CDP-OH_P_transf"/>
    <property type="match status" value="1"/>
</dbReference>
<dbReference type="Gene3D" id="1.20.120.1760">
    <property type="match status" value="1"/>
</dbReference>
<dbReference type="GO" id="GO:0008654">
    <property type="term" value="P:phospholipid biosynthetic process"/>
    <property type="evidence" value="ECO:0007669"/>
    <property type="project" value="InterPro"/>
</dbReference>
<dbReference type="Proteomes" id="UP000249467">
    <property type="component" value="Unassembled WGS sequence"/>
</dbReference>
<reference evidence="2 3" key="1">
    <citation type="submission" date="2018-04" db="EMBL/GenBank/DDBJ databases">
        <authorList>
            <person name="Go L.Y."/>
            <person name="Mitchell J.A."/>
        </authorList>
    </citation>
    <scope>NUCLEOTIDE SEQUENCE [LARGE SCALE GENOMIC DNA]</scope>
    <source>
        <strain evidence="2">ULC066bin1</strain>
    </source>
</reference>
<dbReference type="EMBL" id="QBML01000022">
    <property type="protein sequence ID" value="PZO38643.1"/>
    <property type="molecule type" value="Genomic_DNA"/>
</dbReference>
<evidence type="ECO:0008006" key="4">
    <source>
        <dbReference type="Google" id="ProtNLM"/>
    </source>
</evidence>
<evidence type="ECO:0000313" key="2">
    <source>
        <dbReference type="EMBL" id="PZO38643.1"/>
    </source>
</evidence>
<proteinExistence type="predicted"/>
<keyword evidence="1" id="KW-1133">Transmembrane helix</keyword>
<name>A0A2W4W0L9_9CYAN</name>
<keyword evidence="1" id="KW-0812">Transmembrane</keyword>